<sequence length="191" mass="21107">MRPWRVRDLMTREVLTVDADAGPAEAVAGLTGHDVSALAVVDGFDNVLGVLTRTDVLEAMVIPEDHPHRRRGRRQPESFGWRHPTARQMMSSPAMTIGPDHTAAQAGRRMYRDRVNRLLVTDHRHHLLGIVTAADLLRLHTGSDDTCSDDTRSDDPAPAELRATLPATAGDAKPTGQHRHDVDDWWPARVG</sequence>
<dbReference type="PANTHER" id="PTHR48108">
    <property type="entry name" value="CBS DOMAIN-CONTAINING PROTEIN CBSX2, CHLOROPLASTIC"/>
    <property type="match status" value="1"/>
</dbReference>
<comment type="caution">
    <text evidence="5">The sequence shown here is derived from an EMBL/GenBank/DDBJ whole genome shotgun (WGS) entry which is preliminary data.</text>
</comment>
<keyword evidence="2" id="KW-0129">CBS domain</keyword>
<gene>
    <name evidence="5" type="ORF">CLV67_104557</name>
</gene>
<protein>
    <submittedName>
        <fullName evidence="5">CBS domain protein</fullName>
    </submittedName>
</protein>
<dbReference type="Pfam" id="PF00571">
    <property type="entry name" value="CBS"/>
    <property type="match status" value="2"/>
</dbReference>
<dbReference type="AlphaFoldDB" id="A0A2T0KHV8"/>
<name>A0A2T0KHV8_9ACTN</name>
<evidence type="ECO:0000313" key="6">
    <source>
        <dbReference type="Proteomes" id="UP000239415"/>
    </source>
</evidence>
<organism evidence="5 6">
    <name type="scientific">Actinoplanes italicus</name>
    <dbReference type="NCBI Taxonomy" id="113567"/>
    <lineage>
        <taxon>Bacteria</taxon>
        <taxon>Bacillati</taxon>
        <taxon>Actinomycetota</taxon>
        <taxon>Actinomycetes</taxon>
        <taxon>Micromonosporales</taxon>
        <taxon>Micromonosporaceae</taxon>
        <taxon>Actinoplanes</taxon>
    </lineage>
</organism>
<dbReference type="SMART" id="SM00116">
    <property type="entry name" value="CBS"/>
    <property type="match status" value="2"/>
</dbReference>
<feature type="domain" description="CBS" evidence="4">
    <location>
        <begin position="10"/>
        <end position="66"/>
    </location>
</feature>
<dbReference type="PANTHER" id="PTHR48108:SF35">
    <property type="entry name" value="ZINC METALLOPROTEASE MJ0392"/>
    <property type="match status" value="1"/>
</dbReference>
<evidence type="ECO:0000259" key="4">
    <source>
        <dbReference type="PROSITE" id="PS51371"/>
    </source>
</evidence>
<reference evidence="5 6" key="1">
    <citation type="submission" date="2018-03" db="EMBL/GenBank/DDBJ databases">
        <title>Genomic Encyclopedia of Archaeal and Bacterial Type Strains, Phase II (KMG-II): from individual species to whole genera.</title>
        <authorList>
            <person name="Goeker M."/>
        </authorList>
    </citation>
    <scope>NUCLEOTIDE SEQUENCE [LARGE SCALE GENOMIC DNA]</scope>
    <source>
        <strain evidence="5 6">DSM 43146</strain>
    </source>
</reference>
<feature type="compositionally biased region" description="Basic and acidic residues" evidence="3">
    <location>
        <begin position="143"/>
        <end position="155"/>
    </location>
</feature>
<dbReference type="RefSeq" id="WP_170153843.1">
    <property type="nucleotide sequence ID" value="NZ_BOMO01000022.1"/>
</dbReference>
<accession>A0A2T0KHV8</accession>
<keyword evidence="6" id="KW-1185">Reference proteome</keyword>
<dbReference type="InterPro" id="IPR046342">
    <property type="entry name" value="CBS_dom_sf"/>
</dbReference>
<evidence type="ECO:0000313" key="5">
    <source>
        <dbReference type="EMBL" id="PRX23029.1"/>
    </source>
</evidence>
<dbReference type="EMBL" id="PVMZ01000004">
    <property type="protein sequence ID" value="PRX23029.1"/>
    <property type="molecule type" value="Genomic_DNA"/>
</dbReference>
<dbReference type="Gene3D" id="3.10.580.10">
    <property type="entry name" value="CBS-domain"/>
    <property type="match status" value="1"/>
</dbReference>
<evidence type="ECO:0000256" key="3">
    <source>
        <dbReference type="SAM" id="MobiDB-lite"/>
    </source>
</evidence>
<keyword evidence="1" id="KW-0677">Repeat</keyword>
<dbReference type="InterPro" id="IPR051462">
    <property type="entry name" value="CBS_domain-containing"/>
</dbReference>
<evidence type="ECO:0000256" key="1">
    <source>
        <dbReference type="ARBA" id="ARBA00022737"/>
    </source>
</evidence>
<proteinExistence type="predicted"/>
<dbReference type="PROSITE" id="PS51371">
    <property type="entry name" value="CBS"/>
    <property type="match status" value="2"/>
</dbReference>
<evidence type="ECO:0000256" key="2">
    <source>
        <dbReference type="PROSITE-ProRule" id="PRU00703"/>
    </source>
</evidence>
<dbReference type="InterPro" id="IPR000644">
    <property type="entry name" value="CBS_dom"/>
</dbReference>
<feature type="region of interest" description="Disordered" evidence="3">
    <location>
        <begin position="143"/>
        <end position="191"/>
    </location>
</feature>
<feature type="domain" description="CBS" evidence="4">
    <location>
        <begin position="90"/>
        <end position="146"/>
    </location>
</feature>
<dbReference type="Proteomes" id="UP000239415">
    <property type="component" value="Unassembled WGS sequence"/>
</dbReference>
<dbReference type="SUPFAM" id="SSF54631">
    <property type="entry name" value="CBS-domain pair"/>
    <property type="match status" value="1"/>
</dbReference>